<name>A0A0G0VXU5_9BACT</name>
<organism evidence="2 3">
    <name type="scientific">Candidatus Curtissbacteria bacterium GW2011_GWA2_41_24</name>
    <dbReference type="NCBI Taxonomy" id="1618411"/>
    <lineage>
        <taxon>Bacteria</taxon>
        <taxon>Candidatus Curtissiibacteriota</taxon>
    </lineage>
</organism>
<dbReference type="Proteomes" id="UP000034493">
    <property type="component" value="Unassembled WGS sequence"/>
</dbReference>
<gene>
    <name evidence="2" type="ORF">UU56_C0005G0036</name>
</gene>
<protein>
    <submittedName>
        <fullName evidence="2">Uncharacterized protein</fullName>
    </submittedName>
</protein>
<keyword evidence="1" id="KW-0812">Transmembrane</keyword>
<dbReference type="NCBIfam" id="TIGR01409">
    <property type="entry name" value="TAT_signal_seq"/>
    <property type="match status" value="1"/>
</dbReference>
<dbReference type="InterPro" id="IPR019546">
    <property type="entry name" value="TAT_signal_bac_arc"/>
</dbReference>
<dbReference type="EMBL" id="LCBC01000005">
    <property type="protein sequence ID" value="KKS04537.1"/>
    <property type="molecule type" value="Genomic_DNA"/>
</dbReference>
<dbReference type="PROSITE" id="PS51318">
    <property type="entry name" value="TAT"/>
    <property type="match status" value="1"/>
</dbReference>
<comment type="caution">
    <text evidence="2">The sequence shown here is derived from an EMBL/GenBank/DDBJ whole genome shotgun (WGS) entry which is preliminary data.</text>
</comment>
<keyword evidence="1" id="KW-1133">Transmembrane helix</keyword>
<dbReference type="AlphaFoldDB" id="A0A0G0VXU5"/>
<evidence type="ECO:0000256" key="1">
    <source>
        <dbReference type="SAM" id="Phobius"/>
    </source>
</evidence>
<reference evidence="2 3" key="1">
    <citation type="journal article" date="2015" name="Nature">
        <title>rRNA introns, odd ribosomes, and small enigmatic genomes across a large radiation of phyla.</title>
        <authorList>
            <person name="Brown C.T."/>
            <person name="Hug L.A."/>
            <person name="Thomas B.C."/>
            <person name="Sharon I."/>
            <person name="Castelle C.J."/>
            <person name="Singh A."/>
            <person name="Wilkins M.J."/>
            <person name="Williams K.H."/>
            <person name="Banfield J.F."/>
        </authorList>
    </citation>
    <scope>NUCLEOTIDE SEQUENCE [LARGE SCALE GENOMIC DNA]</scope>
</reference>
<dbReference type="InterPro" id="IPR006311">
    <property type="entry name" value="TAT_signal"/>
</dbReference>
<proteinExistence type="predicted"/>
<evidence type="ECO:0000313" key="3">
    <source>
        <dbReference type="Proteomes" id="UP000034493"/>
    </source>
</evidence>
<feature type="transmembrane region" description="Helical" evidence="1">
    <location>
        <begin position="16"/>
        <end position="37"/>
    </location>
</feature>
<keyword evidence="1" id="KW-0472">Membrane</keyword>
<accession>A0A0G0VXU5</accession>
<evidence type="ECO:0000313" key="2">
    <source>
        <dbReference type="EMBL" id="KKS04537.1"/>
    </source>
</evidence>
<sequence length="186" mass="20600">MQPYRQLSRELSRRRLLKLTGGAAAAAVVGVGIFSGIEGPMKWIESTFGFSSSMEGKPVEGAKEGIYIVRPNVGEYAIARSIYHASDDDKTQLGYLKVDTKLQGILVNGDSYPSPYFDDYNHFINGRYYGEWLEATSLDGARIPIYERDNLGNLVPKIGKDGQAVTVEKVYTSHNFVEELAADSQH</sequence>